<reference evidence="2" key="1">
    <citation type="journal article" date="2020" name="bioRxiv">
        <title>Chromosome-level reference genome of the European wasp spider Argiope bruennichi: a resource for studies on range expansion and evolutionary adaptation.</title>
        <authorList>
            <person name="Sheffer M.M."/>
            <person name="Hoppe A."/>
            <person name="Krehenwinkel H."/>
            <person name="Uhl G."/>
            <person name="Kuss A.W."/>
            <person name="Jensen L."/>
            <person name="Jensen C."/>
            <person name="Gillespie R.G."/>
            <person name="Hoff K.J."/>
            <person name="Prost S."/>
        </authorList>
    </citation>
    <scope>NUCLEOTIDE SEQUENCE</scope>
</reference>
<dbReference type="AlphaFoldDB" id="A0A8T0DZX1"/>
<evidence type="ECO:0000313" key="3">
    <source>
        <dbReference type="Proteomes" id="UP000807504"/>
    </source>
</evidence>
<gene>
    <name evidence="2" type="ORF">HNY73_021434</name>
</gene>
<sequence>MWSKIIPSFLVTFCLVVIIQSKVPKPDNLADYYKCWTYAECDSDGTAHDKLINCFSSIPFEQLYPIFKYFNDSYYEFHTDSVKGAIQEYCNKSGEDQVNAFVKTFQGIFDYQDMACDSSGMNVKCKSASTLLDCFFSLLNKLKANNECTLN</sequence>
<reference evidence="2" key="2">
    <citation type="submission" date="2020-06" db="EMBL/GenBank/DDBJ databases">
        <authorList>
            <person name="Sheffer M."/>
        </authorList>
    </citation>
    <scope>NUCLEOTIDE SEQUENCE</scope>
</reference>
<evidence type="ECO:0000313" key="2">
    <source>
        <dbReference type="EMBL" id="KAF8763231.1"/>
    </source>
</evidence>
<accession>A0A8T0DZX1</accession>
<feature type="chain" id="PRO_5035739769" evidence="1">
    <location>
        <begin position="22"/>
        <end position="151"/>
    </location>
</feature>
<dbReference type="EMBL" id="JABXBU010002231">
    <property type="protein sequence ID" value="KAF8763231.1"/>
    <property type="molecule type" value="Genomic_DNA"/>
</dbReference>
<organism evidence="2 3">
    <name type="scientific">Argiope bruennichi</name>
    <name type="common">Wasp spider</name>
    <name type="synonym">Aranea bruennichi</name>
    <dbReference type="NCBI Taxonomy" id="94029"/>
    <lineage>
        <taxon>Eukaryota</taxon>
        <taxon>Metazoa</taxon>
        <taxon>Ecdysozoa</taxon>
        <taxon>Arthropoda</taxon>
        <taxon>Chelicerata</taxon>
        <taxon>Arachnida</taxon>
        <taxon>Araneae</taxon>
        <taxon>Araneomorphae</taxon>
        <taxon>Entelegynae</taxon>
        <taxon>Araneoidea</taxon>
        <taxon>Araneidae</taxon>
        <taxon>Argiope</taxon>
    </lineage>
</organism>
<dbReference type="OrthoDB" id="10480795at2759"/>
<comment type="caution">
    <text evidence="2">The sequence shown here is derived from an EMBL/GenBank/DDBJ whole genome shotgun (WGS) entry which is preliminary data.</text>
</comment>
<proteinExistence type="predicted"/>
<dbReference type="Proteomes" id="UP000807504">
    <property type="component" value="Unassembled WGS sequence"/>
</dbReference>
<name>A0A8T0DZX1_ARGBR</name>
<keyword evidence="3" id="KW-1185">Reference proteome</keyword>
<keyword evidence="1" id="KW-0732">Signal</keyword>
<feature type="signal peptide" evidence="1">
    <location>
        <begin position="1"/>
        <end position="21"/>
    </location>
</feature>
<evidence type="ECO:0000256" key="1">
    <source>
        <dbReference type="SAM" id="SignalP"/>
    </source>
</evidence>
<protein>
    <submittedName>
        <fullName evidence="2">Uncharacterized protein</fullName>
    </submittedName>
</protein>